<comment type="similarity">
    <text evidence="6">Belongs to the methyltransferase superfamily. RsmI family.</text>
</comment>
<dbReference type="Proteomes" id="UP000265882">
    <property type="component" value="Unassembled WGS sequence"/>
</dbReference>
<dbReference type="PANTHER" id="PTHR46111">
    <property type="entry name" value="RIBOSOMAL RNA SMALL SUBUNIT METHYLTRANSFERASE I"/>
    <property type="match status" value="1"/>
</dbReference>
<dbReference type="Gene3D" id="3.30.950.10">
    <property type="entry name" value="Methyltransferase, Cobalt-precorrin-4 Transmethylase, Domain 2"/>
    <property type="match status" value="1"/>
</dbReference>
<evidence type="ECO:0000256" key="2">
    <source>
        <dbReference type="ARBA" id="ARBA00022552"/>
    </source>
</evidence>
<proteinExistence type="inferred from homology"/>
<evidence type="ECO:0000256" key="1">
    <source>
        <dbReference type="ARBA" id="ARBA00022490"/>
    </source>
</evidence>
<dbReference type="PROSITE" id="PS01296">
    <property type="entry name" value="RSMI"/>
    <property type="match status" value="1"/>
</dbReference>
<gene>
    <name evidence="6 8" type="primary">rsmI</name>
    <name evidence="8" type="ORF">C4520_04355</name>
</gene>
<dbReference type="CDD" id="cd11648">
    <property type="entry name" value="RsmI"/>
    <property type="match status" value="1"/>
</dbReference>
<dbReference type="HAMAP" id="MF_01877">
    <property type="entry name" value="16SrRNA_methyltr_I"/>
    <property type="match status" value="1"/>
</dbReference>
<keyword evidence="1 6" id="KW-0963">Cytoplasm</keyword>
<evidence type="ECO:0000256" key="4">
    <source>
        <dbReference type="ARBA" id="ARBA00022679"/>
    </source>
</evidence>
<evidence type="ECO:0000313" key="9">
    <source>
        <dbReference type="Proteomes" id="UP000265882"/>
    </source>
</evidence>
<keyword evidence="5 6" id="KW-0949">S-adenosyl-L-methionine</keyword>
<dbReference type="InterPro" id="IPR014776">
    <property type="entry name" value="4pyrrole_Mease_sub2"/>
</dbReference>
<dbReference type="Pfam" id="PF00590">
    <property type="entry name" value="TP_methylase"/>
    <property type="match status" value="1"/>
</dbReference>
<accession>A0A3A4P4F7</accession>
<keyword evidence="4 6" id="KW-0808">Transferase</keyword>
<evidence type="ECO:0000313" key="8">
    <source>
        <dbReference type="EMBL" id="RJP24240.1"/>
    </source>
</evidence>
<dbReference type="GO" id="GO:0005737">
    <property type="term" value="C:cytoplasm"/>
    <property type="evidence" value="ECO:0007669"/>
    <property type="project" value="UniProtKB-SubCell"/>
</dbReference>
<feature type="domain" description="Tetrapyrrole methylase" evidence="7">
    <location>
        <begin position="17"/>
        <end position="215"/>
    </location>
</feature>
<reference evidence="8 9" key="1">
    <citation type="journal article" date="2017" name="ISME J.">
        <title>Energy and carbon metabolisms in a deep terrestrial subsurface fluid microbial community.</title>
        <authorList>
            <person name="Momper L."/>
            <person name="Jungbluth S.P."/>
            <person name="Lee M.D."/>
            <person name="Amend J.P."/>
        </authorList>
    </citation>
    <scope>NUCLEOTIDE SEQUENCE [LARGE SCALE GENOMIC DNA]</scope>
    <source>
        <strain evidence="8">SURF_5</strain>
    </source>
</reference>
<dbReference type="GO" id="GO:0070677">
    <property type="term" value="F:rRNA (cytosine-2'-O-)-methyltransferase activity"/>
    <property type="evidence" value="ECO:0007669"/>
    <property type="project" value="UniProtKB-UniRule"/>
</dbReference>
<comment type="catalytic activity">
    <reaction evidence="6">
        <text>cytidine(1402) in 16S rRNA + S-adenosyl-L-methionine = 2'-O-methylcytidine(1402) in 16S rRNA + S-adenosyl-L-homocysteine + H(+)</text>
        <dbReference type="Rhea" id="RHEA:42924"/>
        <dbReference type="Rhea" id="RHEA-COMP:10285"/>
        <dbReference type="Rhea" id="RHEA-COMP:10286"/>
        <dbReference type="ChEBI" id="CHEBI:15378"/>
        <dbReference type="ChEBI" id="CHEBI:57856"/>
        <dbReference type="ChEBI" id="CHEBI:59789"/>
        <dbReference type="ChEBI" id="CHEBI:74495"/>
        <dbReference type="ChEBI" id="CHEBI:82748"/>
        <dbReference type="EC" id="2.1.1.198"/>
    </reaction>
</comment>
<evidence type="ECO:0000256" key="6">
    <source>
        <dbReference type="HAMAP-Rule" id="MF_01877"/>
    </source>
</evidence>
<keyword evidence="3 6" id="KW-0489">Methyltransferase</keyword>
<dbReference type="EMBL" id="QZKU01000038">
    <property type="protein sequence ID" value="RJP24240.1"/>
    <property type="molecule type" value="Genomic_DNA"/>
</dbReference>
<dbReference type="InterPro" id="IPR014777">
    <property type="entry name" value="4pyrrole_Mease_sub1"/>
</dbReference>
<evidence type="ECO:0000256" key="3">
    <source>
        <dbReference type="ARBA" id="ARBA00022603"/>
    </source>
</evidence>
<dbReference type="InterPro" id="IPR000878">
    <property type="entry name" value="4pyrrol_Mease"/>
</dbReference>
<protein>
    <recommendedName>
        <fullName evidence="6">Ribosomal RNA small subunit methyltransferase I</fullName>
        <ecNumber evidence="6">2.1.1.198</ecNumber>
    </recommendedName>
    <alternativeName>
        <fullName evidence="6">16S rRNA 2'-O-ribose C1402 methyltransferase</fullName>
    </alternativeName>
    <alternativeName>
        <fullName evidence="6">rRNA (cytidine-2'-O-)-methyltransferase RsmI</fullName>
    </alternativeName>
</protein>
<name>A0A3A4P4F7_ABYX5</name>
<dbReference type="InterPro" id="IPR018063">
    <property type="entry name" value="SAM_MeTrfase_RsmI_CS"/>
</dbReference>
<dbReference type="Gene3D" id="3.40.1010.10">
    <property type="entry name" value="Cobalt-precorrin-4 Transmethylase, Domain 1"/>
    <property type="match status" value="1"/>
</dbReference>
<sequence length="294" mass="32456">MTVNENPRHYSADGGILFVVGTPIGNLEDITLRALRILKDVNVIAAEDTRHTRKLLSHYDIHTPLVSYHEHNKRSRIPLLISRLGAGERIALVSDAGMPGISDPGHELIVAALEGDIEVTVVPGASALISALVVSGLPTNAFTFSGFPPRKAGERADFMRRALASGSTTVFFESPKRLVNALELIERMAPGRRIAIARELTKKFEEVIRGDAAQLLAHFAEREPRGECVVILEGSMEPAAVFEEGPPPNPAALVHRLMQEKRLSRKEAMREVARRLNLSRRDVYEALLKEEEKE</sequence>
<evidence type="ECO:0000259" key="7">
    <source>
        <dbReference type="Pfam" id="PF00590"/>
    </source>
</evidence>
<evidence type="ECO:0000256" key="5">
    <source>
        <dbReference type="ARBA" id="ARBA00022691"/>
    </source>
</evidence>
<dbReference type="FunFam" id="3.30.950.10:FF:000002">
    <property type="entry name" value="Ribosomal RNA small subunit methyltransferase I"/>
    <property type="match status" value="1"/>
</dbReference>
<comment type="subcellular location">
    <subcellularLocation>
        <location evidence="6">Cytoplasm</location>
    </subcellularLocation>
</comment>
<dbReference type="InterPro" id="IPR035996">
    <property type="entry name" value="4pyrrol_Methylase_sf"/>
</dbReference>
<dbReference type="FunFam" id="3.40.1010.10:FF:000002">
    <property type="entry name" value="Ribosomal RNA small subunit methyltransferase I"/>
    <property type="match status" value="1"/>
</dbReference>
<dbReference type="NCBIfam" id="TIGR00096">
    <property type="entry name" value="16S rRNA (cytidine(1402)-2'-O)-methyltransferase"/>
    <property type="match status" value="1"/>
</dbReference>
<dbReference type="SUPFAM" id="SSF53790">
    <property type="entry name" value="Tetrapyrrole methylase"/>
    <property type="match status" value="1"/>
</dbReference>
<dbReference type="PIRSF" id="PIRSF005917">
    <property type="entry name" value="MTase_YraL"/>
    <property type="match status" value="1"/>
</dbReference>
<keyword evidence="2 6" id="KW-0698">rRNA processing</keyword>
<dbReference type="PANTHER" id="PTHR46111:SF1">
    <property type="entry name" value="RIBOSOMAL RNA SMALL SUBUNIT METHYLTRANSFERASE I"/>
    <property type="match status" value="1"/>
</dbReference>
<comment type="caution">
    <text evidence="8">The sequence shown here is derived from an EMBL/GenBank/DDBJ whole genome shotgun (WGS) entry which is preliminary data.</text>
</comment>
<dbReference type="AlphaFoldDB" id="A0A3A4P4F7"/>
<comment type="function">
    <text evidence="6">Catalyzes the 2'-O-methylation of the ribose of cytidine 1402 (C1402) in 16S rRNA.</text>
</comment>
<dbReference type="InterPro" id="IPR008189">
    <property type="entry name" value="rRNA_ssu_MeTfrase_I"/>
</dbReference>
<dbReference type="EC" id="2.1.1.198" evidence="6"/>
<organism evidence="8 9">
    <name type="scientific">Abyssobacteria bacterium (strain SURF_5)</name>
    <dbReference type="NCBI Taxonomy" id="2093360"/>
    <lineage>
        <taxon>Bacteria</taxon>
        <taxon>Pseudomonadati</taxon>
        <taxon>Candidatus Hydrogenedentota</taxon>
        <taxon>Candidatus Abyssobacteria</taxon>
    </lineage>
</organism>